<evidence type="ECO:0000256" key="11">
    <source>
        <dbReference type="SAM" id="MobiDB-lite"/>
    </source>
</evidence>
<protein>
    <recommendedName>
        <fullName evidence="3">DNA topoisomerase</fullName>
        <ecNumber evidence="3">5.6.2.1</ecNumber>
    </recommendedName>
</protein>
<dbReference type="GO" id="GO:0006310">
    <property type="term" value="P:DNA recombination"/>
    <property type="evidence" value="ECO:0007669"/>
    <property type="project" value="TreeGrafter"/>
</dbReference>
<dbReference type="SMART" id="SM00436">
    <property type="entry name" value="TOP1Bc"/>
    <property type="match status" value="1"/>
</dbReference>
<feature type="non-terminal residue" evidence="13">
    <location>
        <position position="1"/>
    </location>
</feature>
<keyword evidence="9" id="KW-0413">Isomerase</keyword>
<dbReference type="Gene3D" id="1.10.290.10">
    <property type="entry name" value="Topoisomerase I, domain 4"/>
    <property type="match status" value="1"/>
</dbReference>
<evidence type="ECO:0000256" key="5">
    <source>
        <dbReference type="ARBA" id="ARBA00022771"/>
    </source>
</evidence>
<dbReference type="AlphaFoldDB" id="X1LU46"/>
<keyword evidence="8" id="KW-0238">DNA-binding</keyword>
<dbReference type="GO" id="GO:0005694">
    <property type="term" value="C:chromosome"/>
    <property type="evidence" value="ECO:0007669"/>
    <property type="project" value="InterPro"/>
</dbReference>
<dbReference type="EC" id="5.6.2.1" evidence="3"/>
<proteinExistence type="inferred from homology"/>
<accession>X1LU46</accession>
<dbReference type="InterPro" id="IPR013498">
    <property type="entry name" value="Topo_IA_Znf"/>
</dbReference>
<dbReference type="EMBL" id="BARV01000382">
    <property type="protein sequence ID" value="GAH97648.1"/>
    <property type="molecule type" value="Genomic_DNA"/>
</dbReference>
<dbReference type="GO" id="GO:0006281">
    <property type="term" value="P:DNA repair"/>
    <property type="evidence" value="ECO:0007669"/>
    <property type="project" value="TreeGrafter"/>
</dbReference>
<sequence>AKLSAGRVQTPTLKILVEREREIRAFKPEPFWVLGLLLELEGKEFIAEHATPRFFDKSEAERALAACKDKPAKVSTIKTRRHQLPPPIPFDLGLLQSEAYRCFGYTPMRTQQIAQALYQAALISYPRTGSQKLPPTIGYDGIIQRLGEVSEQYRKFADELLEMPELKPNEGKKTDPAHPAVYPTGEKPEKLTGPQQKLYDLIVRRFFSVFGKPALAESIRVDLDVGGQPFFLRGRRVLEEGWLACYGRYGATEEIILPQLSEGQELAVKEVKFEEKETQPPPRFNPSSIVKEMAARNLGTKGTRARLLQNIYTRGYIFGSKITVTDLGMEVIDALLKHCPEIVSEELTAQFEREMEEIQEGKRDKEEIIEKARNELDKLLKKFRTHQLEIGKQLGDAYRITRQKQRIVGKCEKCGGDLKIIVSRATHKRFVGCSNYPKCTNSFPLPQAGMIISLGKACKQCGVPMIQINRVGARPYRMCIDPKCPSKVNWGKNKRAKSKEPSS</sequence>
<organism evidence="13">
    <name type="scientific">marine sediment metagenome</name>
    <dbReference type="NCBI Taxonomy" id="412755"/>
    <lineage>
        <taxon>unclassified sequences</taxon>
        <taxon>metagenomes</taxon>
        <taxon>ecological metagenomes</taxon>
    </lineage>
</organism>
<evidence type="ECO:0000256" key="2">
    <source>
        <dbReference type="ARBA" id="ARBA00009446"/>
    </source>
</evidence>
<comment type="catalytic activity">
    <reaction evidence="1">
        <text>ATP-independent breakage of single-stranded DNA, followed by passage and rejoining.</text>
        <dbReference type="EC" id="5.6.2.1"/>
    </reaction>
</comment>
<feature type="domain" description="Topo IA-type catalytic" evidence="12">
    <location>
        <begin position="1"/>
        <end position="380"/>
    </location>
</feature>
<dbReference type="Gene3D" id="2.70.20.10">
    <property type="entry name" value="Topoisomerase I, domain 3"/>
    <property type="match status" value="1"/>
</dbReference>
<dbReference type="NCBIfam" id="TIGR01057">
    <property type="entry name" value="topA_arch"/>
    <property type="match status" value="1"/>
</dbReference>
<comment type="caution">
    <text evidence="13">The sequence shown here is derived from an EMBL/GenBank/DDBJ whole genome shotgun (WGS) entry which is preliminary data.</text>
</comment>
<keyword evidence="7" id="KW-0799">Topoisomerase</keyword>
<dbReference type="GO" id="GO:0003677">
    <property type="term" value="F:DNA binding"/>
    <property type="evidence" value="ECO:0007669"/>
    <property type="project" value="UniProtKB-KW"/>
</dbReference>
<evidence type="ECO:0000256" key="9">
    <source>
        <dbReference type="ARBA" id="ARBA00023235"/>
    </source>
</evidence>
<evidence type="ECO:0000256" key="7">
    <source>
        <dbReference type="ARBA" id="ARBA00023029"/>
    </source>
</evidence>
<keyword evidence="10" id="KW-0175">Coiled coil</keyword>
<dbReference type="PRINTS" id="PR00417">
    <property type="entry name" value="PRTPISMRASEI"/>
</dbReference>
<feature type="compositionally biased region" description="Basic and acidic residues" evidence="11">
    <location>
        <begin position="167"/>
        <end position="176"/>
    </location>
</feature>
<dbReference type="InterPro" id="IPR013824">
    <property type="entry name" value="Topo_IA_cen_sub1"/>
</dbReference>
<feature type="region of interest" description="Disordered" evidence="11">
    <location>
        <begin position="167"/>
        <end position="192"/>
    </location>
</feature>
<dbReference type="Gene3D" id="3.30.65.10">
    <property type="entry name" value="Bacterial Topoisomerase I, domain 1"/>
    <property type="match status" value="1"/>
</dbReference>
<gene>
    <name evidence="13" type="ORF">S06H3_01510</name>
</gene>
<keyword evidence="5" id="KW-0863">Zinc-finger</keyword>
<dbReference type="InterPro" id="IPR005739">
    <property type="entry name" value="TopoI_arch"/>
</dbReference>
<evidence type="ECO:0000313" key="13">
    <source>
        <dbReference type="EMBL" id="GAH97648.1"/>
    </source>
</evidence>
<keyword evidence="6" id="KW-0862">Zinc</keyword>
<dbReference type="GO" id="GO:0008270">
    <property type="term" value="F:zinc ion binding"/>
    <property type="evidence" value="ECO:0007669"/>
    <property type="project" value="UniProtKB-KW"/>
</dbReference>
<dbReference type="Pfam" id="PF01131">
    <property type="entry name" value="Topoisom_bac"/>
    <property type="match status" value="1"/>
</dbReference>
<dbReference type="SMART" id="SM00437">
    <property type="entry name" value="TOP1Ac"/>
    <property type="match status" value="1"/>
</dbReference>
<keyword evidence="4" id="KW-0479">Metal-binding</keyword>
<reference evidence="13" key="1">
    <citation type="journal article" date="2014" name="Front. Microbiol.">
        <title>High frequency of phylogenetically diverse reductive dehalogenase-homologous genes in deep subseafloor sedimentary metagenomes.</title>
        <authorList>
            <person name="Kawai M."/>
            <person name="Futagami T."/>
            <person name="Toyoda A."/>
            <person name="Takaki Y."/>
            <person name="Nishi S."/>
            <person name="Hori S."/>
            <person name="Arai W."/>
            <person name="Tsubouchi T."/>
            <person name="Morono Y."/>
            <person name="Uchiyama I."/>
            <person name="Ito T."/>
            <person name="Fujiyama A."/>
            <person name="Inagaki F."/>
            <person name="Takami H."/>
        </authorList>
    </citation>
    <scope>NUCLEOTIDE SEQUENCE</scope>
    <source>
        <strain evidence="13">Expedition CK06-06</strain>
    </source>
</reference>
<dbReference type="InterPro" id="IPR013497">
    <property type="entry name" value="Topo_IA_cen"/>
</dbReference>
<dbReference type="PROSITE" id="PS52039">
    <property type="entry name" value="TOPO_IA_2"/>
    <property type="match status" value="1"/>
</dbReference>
<dbReference type="PANTHER" id="PTHR11390">
    <property type="entry name" value="PROKARYOTIC DNA TOPOISOMERASE"/>
    <property type="match status" value="1"/>
</dbReference>
<dbReference type="PANTHER" id="PTHR11390:SF26">
    <property type="entry name" value="DNA TOPOISOMERASE 1"/>
    <property type="match status" value="1"/>
</dbReference>
<comment type="similarity">
    <text evidence="2">Belongs to the type IA topoisomerase family.</text>
</comment>
<dbReference type="InterPro" id="IPR003602">
    <property type="entry name" value="Topo_IA_DNA-bd_dom"/>
</dbReference>
<dbReference type="CDD" id="cd00186">
    <property type="entry name" value="TOP1Ac"/>
    <property type="match status" value="1"/>
</dbReference>
<name>X1LU46_9ZZZZ</name>
<dbReference type="InterPro" id="IPR023405">
    <property type="entry name" value="Topo_IA_core_domain"/>
</dbReference>
<dbReference type="InterPro" id="IPR003601">
    <property type="entry name" value="Topo_IA_2"/>
</dbReference>
<dbReference type="SUPFAM" id="SSF56712">
    <property type="entry name" value="Prokaryotic type I DNA topoisomerase"/>
    <property type="match status" value="1"/>
</dbReference>
<dbReference type="Pfam" id="PF01396">
    <property type="entry name" value="Zn_ribbon_Top1"/>
    <property type="match status" value="1"/>
</dbReference>
<dbReference type="Gene3D" id="1.10.460.10">
    <property type="entry name" value="Topoisomerase I, domain 2"/>
    <property type="match status" value="1"/>
</dbReference>
<evidence type="ECO:0000256" key="3">
    <source>
        <dbReference type="ARBA" id="ARBA00012891"/>
    </source>
</evidence>
<evidence type="ECO:0000256" key="8">
    <source>
        <dbReference type="ARBA" id="ARBA00023125"/>
    </source>
</evidence>
<dbReference type="GO" id="GO:0003917">
    <property type="term" value="F:DNA topoisomerase type I (single strand cut, ATP-independent) activity"/>
    <property type="evidence" value="ECO:0007669"/>
    <property type="project" value="UniProtKB-EC"/>
</dbReference>
<feature type="coiled-coil region" evidence="10">
    <location>
        <begin position="344"/>
        <end position="389"/>
    </location>
</feature>
<evidence type="ECO:0000256" key="6">
    <source>
        <dbReference type="ARBA" id="ARBA00022833"/>
    </source>
</evidence>
<evidence type="ECO:0000256" key="1">
    <source>
        <dbReference type="ARBA" id="ARBA00000213"/>
    </source>
</evidence>
<dbReference type="InterPro" id="IPR013826">
    <property type="entry name" value="Topo_IA_cen_sub3"/>
</dbReference>
<dbReference type="InterPro" id="IPR000380">
    <property type="entry name" value="Topo_IA"/>
</dbReference>
<evidence type="ECO:0000259" key="12">
    <source>
        <dbReference type="PROSITE" id="PS52039"/>
    </source>
</evidence>
<dbReference type="GO" id="GO:0006265">
    <property type="term" value="P:DNA topological change"/>
    <property type="evidence" value="ECO:0007669"/>
    <property type="project" value="InterPro"/>
</dbReference>
<evidence type="ECO:0000256" key="10">
    <source>
        <dbReference type="SAM" id="Coils"/>
    </source>
</evidence>
<evidence type="ECO:0000256" key="4">
    <source>
        <dbReference type="ARBA" id="ARBA00022723"/>
    </source>
</evidence>
<dbReference type="InterPro" id="IPR013825">
    <property type="entry name" value="Topo_IA_cen_sub2"/>
</dbReference>